<keyword evidence="2" id="KW-1185">Reference proteome</keyword>
<proteinExistence type="predicted"/>
<name>A0A9P4X2Y2_9PLEO</name>
<dbReference type="EMBL" id="SWKV01000001">
    <property type="protein sequence ID" value="KAF3048298.1"/>
    <property type="molecule type" value="Genomic_DNA"/>
</dbReference>
<comment type="caution">
    <text evidence="1">The sequence shown here is derived from an EMBL/GenBank/DDBJ whole genome shotgun (WGS) entry which is preliminary data.</text>
</comment>
<sequence>MTKVAGVLMQILWDPRGREMAALPGNTKTATQSGRSERRSACEVCLFAQQSLFAEAVEERVAGVSGVVKHPCAGIEGSGGSPETKTSLLLIALLRVAYERIRPGSTAFTRSRPEMH</sequence>
<dbReference type="AlphaFoldDB" id="A0A9P4X2Y2"/>
<organism evidence="1 2">
    <name type="scientific">Didymella heteroderae</name>
    <dbReference type="NCBI Taxonomy" id="1769908"/>
    <lineage>
        <taxon>Eukaryota</taxon>
        <taxon>Fungi</taxon>
        <taxon>Dikarya</taxon>
        <taxon>Ascomycota</taxon>
        <taxon>Pezizomycotina</taxon>
        <taxon>Dothideomycetes</taxon>
        <taxon>Pleosporomycetidae</taxon>
        <taxon>Pleosporales</taxon>
        <taxon>Pleosporineae</taxon>
        <taxon>Didymellaceae</taxon>
        <taxon>Didymella</taxon>
    </lineage>
</organism>
<evidence type="ECO:0000313" key="2">
    <source>
        <dbReference type="Proteomes" id="UP000758155"/>
    </source>
</evidence>
<protein>
    <submittedName>
        <fullName evidence="1">Uncharacterized protein</fullName>
    </submittedName>
</protein>
<evidence type="ECO:0000313" key="1">
    <source>
        <dbReference type="EMBL" id="KAF3048298.1"/>
    </source>
</evidence>
<gene>
    <name evidence="1" type="ORF">E8E12_011649</name>
</gene>
<dbReference type="Proteomes" id="UP000758155">
    <property type="component" value="Unassembled WGS sequence"/>
</dbReference>
<accession>A0A9P4X2Y2</accession>
<reference evidence="1" key="1">
    <citation type="submission" date="2019-04" db="EMBL/GenBank/DDBJ databases">
        <title>Sequencing of skin fungus with MAO and IRED activity.</title>
        <authorList>
            <person name="Marsaioli A.J."/>
            <person name="Bonatto J.M.C."/>
            <person name="Reis Junior O."/>
        </authorList>
    </citation>
    <scope>NUCLEOTIDE SEQUENCE</scope>
    <source>
        <strain evidence="1">28M1</strain>
    </source>
</reference>